<dbReference type="PANTHER" id="PTHR42956">
    <property type="entry name" value="NITROGENASE IRON-MOLYBDENUM COFACTOR BIOSYNTHESIS PROTEIN NIFE"/>
    <property type="match status" value="1"/>
</dbReference>
<dbReference type="EMBL" id="CP053661">
    <property type="protein sequence ID" value="QKD82754.1"/>
    <property type="molecule type" value="Genomic_DNA"/>
</dbReference>
<proteinExistence type="inferred from homology"/>
<evidence type="ECO:0000256" key="8">
    <source>
        <dbReference type="SAM" id="MobiDB-lite"/>
    </source>
</evidence>
<dbReference type="GO" id="GO:0065003">
    <property type="term" value="P:protein-containing complex assembly"/>
    <property type="evidence" value="ECO:0007669"/>
    <property type="project" value="InterPro"/>
</dbReference>
<dbReference type="Gene3D" id="3.40.50.12380">
    <property type="entry name" value="Nitrogenase MoFe cofactor biosynthesis protein NifE, C-terminal"/>
    <property type="match status" value="1"/>
</dbReference>
<dbReference type="CDD" id="cd01968">
    <property type="entry name" value="Nitrogenase_NifE_I"/>
    <property type="match status" value="1"/>
</dbReference>
<dbReference type="SUPFAM" id="SSF53807">
    <property type="entry name" value="Helical backbone' metal receptor"/>
    <property type="match status" value="2"/>
</dbReference>
<evidence type="ECO:0000256" key="1">
    <source>
        <dbReference type="ARBA" id="ARBA00003171"/>
    </source>
</evidence>
<dbReference type="Gene3D" id="3.40.50.1980">
    <property type="entry name" value="Nitrogenase molybdenum iron protein domain"/>
    <property type="match status" value="4"/>
</dbReference>
<dbReference type="InterPro" id="IPR005975">
    <property type="entry name" value="Nase_Mo-Fe_CF"/>
</dbReference>
<dbReference type="GO" id="GO:0016163">
    <property type="term" value="F:nitrogenase activity"/>
    <property type="evidence" value="ECO:0007669"/>
    <property type="project" value="InterPro"/>
</dbReference>
<dbReference type="Pfam" id="PF00148">
    <property type="entry name" value="Oxidored_nitro"/>
    <property type="match status" value="2"/>
</dbReference>
<dbReference type="InterPro" id="IPR005973">
    <property type="entry name" value="NifE"/>
</dbReference>
<evidence type="ECO:0000256" key="4">
    <source>
        <dbReference type="ARBA" id="ARBA00013280"/>
    </source>
</evidence>
<dbReference type="PROSITE" id="PS00699">
    <property type="entry name" value="NITROGENASE_1_1"/>
    <property type="match status" value="2"/>
</dbReference>
<dbReference type="Gene3D" id="6.10.250.1090">
    <property type="match status" value="1"/>
</dbReference>
<dbReference type="InterPro" id="IPR049939">
    <property type="entry name" value="NifE-like"/>
</dbReference>
<dbReference type="KEGG" id="theu:HPC62_11680"/>
<accession>A0A6M8B6V5</accession>
<dbReference type="PANTHER" id="PTHR42956:SF1">
    <property type="entry name" value="NITROGENASE IRON-MOLYBDENUM COFACTOR BIOSYNTHESIS PROTEIN NIFE"/>
    <property type="match status" value="1"/>
</dbReference>
<dbReference type="NCBIfam" id="TIGR01285">
    <property type="entry name" value="nifN"/>
    <property type="match status" value="1"/>
</dbReference>
<dbReference type="UniPathway" id="UPA00782"/>
<evidence type="ECO:0000256" key="6">
    <source>
        <dbReference type="ARBA" id="ARBA00023231"/>
    </source>
</evidence>
<feature type="domain" description="Nitrogenase/oxidoreductase component 1" evidence="9">
    <location>
        <begin position="494"/>
        <end position="899"/>
    </location>
</feature>
<organism evidence="10 11">
    <name type="scientific">Thermoleptolyngbya sichuanensis A183</name>
    <dbReference type="NCBI Taxonomy" id="2737172"/>
    <lineage>
        <taxon>Bacteria</taxon>
        <taxon>Bacillati</taxon>
        <taxon>Cyanobacteriota</taxon>
        <taxon>Cyanophyceae</taxon>
        <taxon>Oculatellales</taxon>
        <taxon>Oculatellaceae</taxon>
        <taxon>Thermoleptolyngbya</taxon>
        <taxon>Thermoleptolyngbya sichuanensis</taxon>
    </lineage>
</organism>
<keyword evidence="6 7" id="KW-0535">Nitrogen fixation</keyword>
<reference evidence="10 11" key="1">
    <citation type="submission" date="2020-05" db="EMBL/GenBank/DDBJ databases">
        <title>Complete genome sequence of of a novel Thermoleptolyngbya strain isolated from hot springs of Ganzi, Sichuan China.</title>
        <authorList>
            <person name="Tang J."/>
            <person name="Daroch M."/>
            <person name="Li L."/>
            <person name="Waleron K."/>
            <person name="Waleron M."/>
            <person name="Waleron M."/>
        </authorList>
    </citation>
    <scope>NUCLEOTIDE SEQUENCE [LARGE SCALE GENOMIC DNA]</scope>
    <source>
        <strain evidence="10 11">PKUAC-SCTA183</strain>
    </source>
</reference>
<dbReference type="InterPro" id="IPR000510">
    <property type="entry name" value="Nase/OxRdtase_comp1"/>
</dbReference>
<dbReference type="Proteomes" id="UP000505210">
    <property type="component" value="Chromosome"/>
</dbReference>
<feature type="domain" description="Nitrogenase/oxidoreductase component 1" evidence="9">
    <location>
        <begin position="45"/>
        <end position="440"/>
    </location>
</feature>
<evidence type="ECO:0000256" key="3">
    <source>
        <dbReference type="ARBA" id="ARBA00011002"/>
    </source>
</evidence>
<comment type="pathway">
    <text evidence="2">Cofactor biosynthesis; Fe-Mo cofactor biosynthesis.</text>
</comment>
<evidence type="ECO:0000256" key="2">
    <source>
        <dbReference type="ARBA" id="ARBA00005155"/>
    </source>
</evidence>
<dbReference type="PROSITE" id="PS00090">
    <property type="entry name" value="NITROGENASE_1_2"/>
    <property type="match status" value="1"/>
</dbReference>
<dbReference type="NCBIfam" id="NF011047">
    <property type="entry name" value="PRK14477.1"/>
    <property type="match status" value="1"/>
</dbReference>
<dbReference type="AlphaFoldDB" id="A0A6M8B6V5"/>
<feature type="compositionally biased region" description="Basic residues" evidence="8">
    <location>
        <begin position="20"/>
        <end position="29"/>
    </location>
</feature>
<protein>
    <recommendedName>
        <fullName evidence="4">Nitrogenase iron-molybdenum cofactor biosynthesis protein NifE</fullName>
    </recommendedName>
    <alternativeName>
        <fullName evidence="5">Nitrogenase iron-molybdenum cofactor biosynthesis protein NifN</fullName>
    </alternativeName>
</protein>
<evidence type="ECO:0000259" key="9">
    <source>
        <dbReference type="Pfam" id="PF00148"/>
    </source>
</evidence>
<gene>
    <name evidence="10" type="ORF">HPC62_11680</name>
</gene>
<evidence type="ECO:0000313" key="11">
    <source>
        <dbReference type="Proteomes" id="UP000505210"/>
    </source>
</evidence>
<name>A0A6M8B6V5_9CYAN</name>
<sequence length="919" mass="99159">MPSTKATMTELLTQPGCEHNHKKNGKGHNKVCQQQAKPGSAQGGCAFDGASIALVPITDVAHLVHGPIACAGNSWGGRGSLSSGGTLYKMGFTTDLSENDIIFGGEKKLYKAIQDVQERYSPAAVFIYSTCVTALIGDDLEAVCKTASEKLGLPVVPVQSPGFVGSKNLGNRLAGEALLEHVIGTAEPEFTTPYDINLIGEYNIAGELWGVLPLFEKVGIRVLSKITGDARYREVAYAHRAKLNVMICSKALINLAHKMQERYGIPYIEESFYGVADMNHCLRAIAAKLGDEAMQARVEAVIAEESEKLNQQLAPYRERLLGKRVVLYTGGVKSWSIISAAQDLGITVVATSSKKSTEEDKARIKTLLGQDGIMLEKGGAAELLKVIEQTNADMLIAGGRNQYTALKARIPFLHINQERHNPYSGYGGLLEMAKELDESLHSPVWAEVRREAPWANPHPQPLSPRERGDESGERAATKIIARRKAVAVNPLKQSQPLGAALAFLGIQGAMPLFHGSQGCTAFAKVLLVNHFQEAIPLATTAMSEVSTVLGGDDNVHGGLLTVIKNSQPELVGLFTTGLTETRGDDMQGILRDFHQANPEVTVPIVFASTPDYKGSLEDGFARAVESLVQTVPESGEINPKQVTLLASAAFGPGDVAELKEMVEAFGLRAIAVPDLSTSLDGHLDDADHYTTPTGGTTVADLQTVGRSALTLALGGSMAGAAKILTDRFGTPAQTFTRLTGLRAVDDFLHALTQLSGQPVPAKYQRQRRQVQDAMLDTHFFFGRKQVAIALEPDLLHNIAWWLHSTGAEIQAAVAPAPSPLLKDLPIEQVTIGDFEDLEDLGAAADLWITNSKARPIARRLGIPLYLHGFPMLEHLGNGHRCTVGYRGTLDLLFAIGNILLEADEERTHRLVHRWREGGK</sequence>
<evidence type="ECO:0000256" key="5">
    <source>
        <dbReference type="ARBA" id="ARBA00013282"/>
    </source>
</evidence>
<evidence type="ECO:0000256" key="7">
    <source>
        <dbReference type="RuleBase" id="RU004021"/>
    </source>
</evidence>
<dbReference type="InterPro" id="IPR000318">
    <property type="entry name" value="Nase_comp1_CS"/>
</dbReference>
<comment type="similarity">
    <text evidence="3 7">Belongs to the NifD/NifK/NifE/NifN family.</text>
</comment>
<dbReference type="RefSeq" id="WP_172355843.1">
    <property type="nucleotide sequence ID" value="NZ_CP053661.1"/>
</dbReference>
<keyword evidence="11" id="KW-1185">Reference proteome</keyword>
<comment type="function">
    <text evidence="1">This protein may play a role in the biosynthesis of the prosthetic group of nitrogenase (FeMo cofactor).</text>
</comment>
<feature type="region of interest" description="Disordered" evidence="8">
    <location>
        <begin position="451"/>
        <end position="474"/>
    </location>
</feature>
<evidence type="ECO:0000313" key="10">
    <source>
        <dbReference type="EMBL" id="QKD82754.1"/>
    </source>
</evidence>
<feature type="compositionally biased region" description="Basic and acidic residues" evidence="8">
    <location>
        <begin position="464"/>
        <end position="474"/>
    </location>
</feature>
<feature type="region of interest" description="Disordered" evidence="8">
    <location>
        <begin position="16"/>
        <end position="35"/>
    </location>
</feature>
<dbReference type="CDD" id="cd01966">
    <property type="entry name" value="Nitrogenase_NifN_1"/>
    <property type="match status" value="1"/>
</dbReference>
<dbReference type="NCBIfam" id="TIGR01283">
    <property type="entry name" value="nifE"/>
    <property type="match status" value="1"/>
</dbReference>